<organism evidence="2 3">
    <name type="scientific">Pseudomonas jinjuensis</name>
    <dbReference type="NCBI Taxonomy" id="198616"/>
    <lineage>
        <taxon>Bacteria</taxon>
        <taxon>Pseudomonadati</taxon>
        <taxon>Pseudomonadota</taxon>
        <taxon>Gammaproteobacteria</taxon>
        <taxon>Pseudomonadales</taxon>
        <taxon>Pseudomonadaceae</taxon>
        <taxon>Pseudomonas</taxon>
    </lineage>
</organism>
<keyword evidence="3" id="KW-1185">Reference proteome</keyword>
<accession>A0A1H0MKZ0</accession>
<protein>
    <submittedName>
        <fullName evidence="2">Type IV pilus assembly protein PilX</fullName>
    </submittedName>
</protein>
<evidence type="ECO:0000259" key="1">
    <source>
        <dbReference type="Pfam" id="PF14341"/>
    </source>
</evidence>
<proteinExistence type="predicted"/>
<dbReference type="Pfam" id="PF14341">
    <property type="entry name" value="PilX_N"/>
    <property type="match status" value="1"/>
</dbReference>
<feature type="domain" description="Type 4 fimbrial biogenesis protein PilX N-terminal" evidence="1">
    <location>
        <begin position="9"/>
        <end position="57"/>
    </location>
</feature>
<name>A0A1H0MKZ0_9PSED</name>
<reference evidence="3" key="1">
    <citation type="submission" date="2016-10" db="EMBL/GenBank/DDBJ databases">
        <authorList>
            <person name="Varghese N."/>
            <person name="Submissions S."/>
        </authorList>
    </citation>
    <scope>NUCLEOTIDE SEQUENCE [LARGE SCALE GENOMIC DNA]</scope>
    <source>
        <strain evidence="3">JCM 21621</strain>
    </source>
</reference>
<evidence type="ECO:0000313" key="3">
    <source>
        <dbReference type="Proteomes" id="UP000242957"/>
    </source>
</evidence>
<dbReference type="STRING" id="198616.SAMN05216193_11648"/>
<dbReference type="RefSeq" id="WP_084313561.1">
    <property type="nucleotide sequence ID" value="NZ_FNIJ01000016.1"/>
</dbReference>
<sequence>MNLRAHQNGMALLVSLVLLLLLTIIAITAANQSSLQERMAANSQQQTIAFQAAESGIQGWLAEYESNPRIEPISAAKELTATAPYEASAPQPGTCFDVVPSYSLNAADDSGSFQYACFDIQSTGKSCVDSNCADEDNPARARHLQGHLVRY</sequence>
<dbReference type="InterPro" id="IPR025746">
    <property type="entry name" value="PilX_N_dom"/>
</dbReference>
<gene>
    <name evidence="2" type="ORF">SAMN05216193_11648</name>
</gene>
<dbReference type="AlphaFoldDB" id="A0A1H0MKZ0"/>
<dbReference type="OrthoDB" id="7023331at2"/>
<evidence type="ECO:0000313" key="2">
    <source>
        <dbReference type="EMBL" id="SDO81119.1"/>
    </source>
</evidence>
<dbReference type="EMBL" id="FNIJ01000016">
    <property type="protein sequence ID" value="SDO81119.1"/>
    <property type="molecule type" value="Genomic_DNA"/>
</dbReference>
<dbReference type="Proteomes" id="UP000242957">
    <property type="component" value="Unassembled WGS sequence"/>
</dbReference>